<evidence type="ECO:0000256" key="1">
    <source>
        <dbReference type="ARBA" id="ARBA00000971"/>
    </source>
</evidence>
<evidence type="ECO:0000259" key="6">
    <source>
        <dbReference type="PROSITE" id="PS50059"/>
    </source>
</evidence>
<keyword evidence="3 5" id="KW-0697">Rotamase</keyword>
<evidence type="ECO:0000313" key="8">
    <source>
        <dbReference type="EMBL" id="CAL4766180.1"/>
    </source>
</evidence>
<dbReference type="SUPFAM" id="SSF54534">
    <property type="entry name" value="FKBP-like"/>
    <property type="match status" value="1"/>
</dbReference>
<dbReference type="AlphaFoldDB" id="A0A9P1BT01"/>
<dbReference type="EMBL" id="CAMXCT030000443">
    <property type="protein sequence ID" value="CAL4766180.1"/>
    <property type="molecule type" value="Genomic_DNA"/>
</dbReference>
<dbReference type="GO" id="GO:0003755">
    <property type="term" value="F:peptidyl-prolyl cis-trans isomerase activity"/>
    <property type="evidence" value="ECO:0007669"/>
    <property type="project" value="UniProtKB-KW"/>
</dbReference>
<keyword evidence="4 5" id="KW-0413">Isomerase</keyword>
<evidence type="ECO:0000256" key="5">
    <source>
        <dbReference type="PROSITE-ProRule" id="PRU00277"/>
    </source>
</evidence>
<evidence type="ECO:0000256" key="2">
    <source>
        <dbReference type="ARBA" id="ARBA00013194"/>
    </source>
</evidence>
<dbReference type="EMBL" id="CAMXCT020000443">
    <property type="protein sequence ID" value="CAL1132243.1"/>
    <property type="molecule type" value="Genomic_DNA"/>
</dbReference>
<comment type="catalytic activity">
    <reaction evidence="1 5">
        <text>[protein]-peptidylproline (omega=180) = [protein]-peptidylproline (omega=0)</text>
        <dbReference type="Rhea" id="RHEA:16237"/>
        <dbReference type="Rhea" id="RHEA-COMP:10747"/>
        <dbReference type="Rhea" id="RHEA-COMP:10748"/>
        <dbReference type="ChEBI" id="CHEBI:83833"/>
        <dbReference type="ChEBI" id="CHEBI:83834"/>
        <dbReference type="EC" id="5.2.1.8"/>
    </reaction>
</comment>
<reference evidence="8 9" key="2">
    <citation type="submission" date="2024-05" db="EMBL/GenBank/DDBJ databases">
        <authorList>
            <person name="Chen Y."/>
            <person name="Shah S."/>
            <person name="Dougan E. K."/>
            <person name="Thang M."/>
            <person name="Chan C."/>
        </authorList>
    </citation>
    <scope>NUCLEOTIDE SEQUENCE [LARGE SCALE GENOMIC DNA]</scope>
</reference>
<keyword evidence="9" id="KW-1185">Reference proteome</keyword>
<dbReference type="Gene3D" id="3.10.50.40">
    <property type="match status" value="1"/>
</dbReference>
<dbReference type="EMBL" id="CAMXCT010000443">
    <property type="protein sequence ID" value="CAI3978868.1"/>
    <property type="molecule type" value="Genomic_DNA"/>
</dbReference>
<evidence type="ECO:0000313" key="9">
    <source>
        <dbReference type="Proteomes" id="UP001152797"/>
    </source>
</evidence>
<dbReference type="Proteomes" id="UP001152797">
    <property type="component" value="Unassembled WGS sequence"/>
</dbReference>
<dbReference type="Pfam" id="PF00254">
    <property type="entry name" value="FKBP_C"/>
    <property type="match status" value="1"/>
</dbReference>
<name>A0A9P1BT01_9DINO</name>
<dbReference type="InterPro" id="IPR056415">
    <property type="entry name" value="DCX2_DCDC1"/>
</dbReference>
<reference evidence="7" key="1">
    <citation type="submission" date="2022-10" db="EMBL/GenBank/DDBJ databases">
        <authorList>
            <person name="Chen Y."/>
            <person name="Dougan E. K."/>
            <person name="Chan C."/>
            <person name="Rhodes N."/>
            <person name="Thang M."/>
        </authorList>
    </citation>
    <scope>NUCLEOTIDE SEQUENCE</scope>
</reference>
<gene>
    <name evidence="7" type="ORF">C1SCF055_LOCUS6865</name>
</gene>
<feature type="domain" description="PPIase FKBP-type" evidence="6">
    <location>
        <begin position="143"/>
        <end position="229"/>
    </location>
</feature>
<proteinExistence type="predicted"/>
<dbReference type="FunFam" id="3.10.50.40:FF:000006">
    <property type="entry name" value="Peptidyl-prolyl cis-trans isomerase"/>
    <property type="match status" value="1"/>
</dbReference>
<evidence type="ECO:0000313" key="7">
    <source>
        <dbReference type="EMBL" id="CAI3978868.1"/>
    </source>
</evidence>
<evidence type="ECO:0000256" key="3">
    <source>
        <dbReference type="ARBA" id="ARBA00023110"/>
    </source>
</evidence>
<comment type="caution">
    <text evidence="7">The sequence shown here is derived from an EMBL/GenBank/DDBJ whole genome shotgun (WGS) entry which is preliminary data.</text>
</comment>
<dbReference type="EC" id="5.2.1.8" evidence="2 5"/>
<dbReference type="PANTHER" id="PTHR43811">
    <property type="entry name" value="FKBP-TYPE PEPTIDYL-PROLYL CIS-TRANS ISOMERASE FKPA"/>
    <property type="match status" value="1"/>
</dbReference>
<dbReference type="InterPro" id="IPR046357">
    <property type="entry name" value="PPIase_dom_sf"/>
</dbReference>
<evidence type="ECO:0000256" key="4">
    <source>
        <dbReference type="ARBA" id="ARBA00023235"/>
    </source>
</evidence>
<dbReference type="Pfam" id="PF24478">
    <property type="entry name" value="DCX2_DCDC1"/>
    <property type="match status" value="1"/>
</dbReference>
<dbReference type="PANTHER" id="PTHR43811:SF19">
    <property type="entry name" value="39 KDA FK506-BINDING NUCLEAR PROTEIN"/>
    <property type="match status" value="1"/>
</dbReference>
<dbReference type="PROSITE" id="PS50059">
    <property type="entry name" value="FKBP_PPIASE"/>
    <property type="match status" value="1"/>
</dbReference>
<accession>A0A9P1BT01</accession>
<protein>
    <recommendedName>
        <fullName evidence="2 5">peptidylprolyl isomerase</fullName>
        <ecNumber evidence="2 5">5.2.1.8</ecNumber>
    </recommendedName>
</protein>
<organism evidence="7">
    <name type="scientific">Cladocopium goreaui</name>
    <dbReference type="NCBI Taxonomy" id="2562237"/>
    <lineage>
        <taxon>Eukaryota</taxon>
        <taxon>Sar</taxon>
        <taxon>Alveolata</taxon>
        <taxon>Dinophyceae</taxon>
        <taxon>Suessiales</taxon>
        <taxon>Symbiodiniaceae</taxon>
        <taxon>Cladocopium</taxon>
    </lineage>
</organism>
<dbReference type="OrthoDB" id="1902587at2759"/>
<sequence>MFGAFDGFAVDFQDADVIKIFVRRNGTSDALREVFLPPNSKISDLLEKCTKALELETPAAKAFHSNGVECTDVDQVDQVPSSRDSAKNAMLRLAFTALLCHLGAAIAADSTCQLQLEEPWTTTSSGLQYRDIVVGQGEAPVKGQSVKVHYTGKLENGQVFDSSLKGNPLEFAVGTGQVIPGWDEGILTMRVGGKRQLKIPSKLAYGAEGVGPIPPDATLLFDCELVALVALVALGSK</sequence>
<dbReference type="InterPro" id="IPR001179">
    <property type="entry name" value="PPIase_FKBP_dom"/>
</dbReference>